<comment type="similarity">
    <text evidence="1">Belongs to the peptidase S33 family.</text>
</comment>
<accession>A0A934W3E7</accession>
<evidence type="ECO:0000313" key="3">
    <source>
        <dbReference type="EMBL" id="MBK4347134.1"/>
    </source>
</evidence>
<evidence type="ECO:0000313" key="4">
    <source>
        <dbReference type="Proteomes" id="UP000636458"/>
    </source>
</evidence>
<protein>
    <recommendedName>
        <fullName evidence="5">Epoxide hydrolase</fullName>
    </recommendedName>
</protein>
<dbReference type="Proteomes" id="UP000636458">
    <property type="component" value="Unassembled WGS sequence"/>
</dbReference>
<dbReference type="Gene3D" id="3.40.50.1820">
    <property type="entry name" value="alpha/beta hydrolase"/>
    <property type="match status" value="1"/>
</dbReference>
<dbReference type="GO" id="GO:0097176">
    <property type="term" value="P:epoxide metabolic process"/>
    <property type="evidence" value="ECO:0007669"/>
    <property type="project" value="TreeGrafter"/>
</dbReference>
<proteinExistence type="inferred from homology"/>
<dbReference type="RefSeq" id="WP_200555505.1">
    <property type="nucleotide sequence ID" value="NZ_JAEPES010000002.1"/>
</dbReference>
<evidence type="ECO:0000256" key="2">
    <source>
        <dbReference type="ARBA" id="ARBA00022801"/>
    </source>
</evidence>
<dbReference type="AlphaFoldDB" id="A0A934W3E7"/>
<evidence type="ECO:0008006" key="5">
    <source>
        <dbReference type="Google" id="ProtNLM"/>
    </source>
</evidence>
<dbReference type="GO" id="GO:0004301">
    <property type="term" value="F:epoxide hydrolase activity"/>
    <property type="evidence" value="ECO:0007669"/>
    <property type="project" value="TreeGrafter"/>
</dbReference>
<organism evidence="3 4">
    <name type="scientific">Lacisediminihabitans changchengi</name>
    <dbReference type="NCBI Taxonomy" id="2787634"/>
    <lineage>
        <taxon>Bacteria</taxon>
        <taxon>Bacillati</taxon>
        <taxon>Actinomycetota</taxon>
        <taxon>Actinomycetes</taxon>
        <taxon>Micrococcales</taxon>
        <taxon>Microbacteriaceae</taxon>
        <taxon>Lacisediminihabitans</taxon>
    </lineage>
</organism>
<dbReference type="PANTHER" id="PTHR21661:SF35">
    <property type="entry name" value="EPOXIDE HYDROLASE"/>
    <property type="match status" value="1"/>
</dbReference>
<keyword evidence="2" id="KW-0378">Hydrolase</keyword>
<evidence type="ECO:0000256" key="1">
    <source>
        <dbReference type="ARBA" id="ARBA00010088"/>
    </source>
</evidence>
<name>A0A934W3E7_9MICO</name>
<dbReference type="PANTHER" id="PTHR21661">
    <property type="entry name" value="EPOXIDE HYDROLASE 1-RELATED"/>
    <property type="match status" value="1"/>
</dbReference>
<keyword evidence="4" id="KW-1185">Reference proteome</keyword>
<dbReference type="InterPro" id="IPR029058">
    <property type="entry name" value="AB_hydrolase_fold"/>
</dbReference>
<dbReference type="SUPFAM" id="SSF53474">
    <property type="entry name" value="alpha/beta-Hydrolases"/>
    <property type="match status" value="1"/>
</dbReference>
<reference evidence="3" key="1">
    <citation type="submission" date="2021-01" db="EMBL/GenBank/DDBJ databases">
        <title>Lacisediminihabitans sp. nov. strain G11-30, isolated from Antarctic Soil.</title>
        <authorList>
            <person name="Li J."/>
        </authorList>
    </citation>
    <scope>NUCLEOTIDE SEQUENCE</scope>
    <source>
        <strain evidence="3">G11-30</strain>
    </source>
</reference>
<dbReference type="EMBL" id="JAEPES010000002">
    <property type="protein sequence ID" value="MBK4347134.1"/>
    <property type="molecule type" value="Genomic_DNA"/>
</dbReference>
<sequence>MAEGGGGCRGPGLTETIGSSVRMYRVNAAIPPSQLSRRVEVPSGFSIFPGDLVRPPTERLSRSTNLVFHSEPAAGGHFAPIEQPEVYAQELRDFFLPFRSSHP</sequence>
<comment type="caution">
    <text evidence="3">The sequence shown here is derived from an EMBL/GenBank/DDBJ whole genome shotgun (WGS) entry which is preliminary data.</text>
</comment>
<gene>
    <name evidence="3" type="ORF">IV501_05760</name>
</gene>